<sequence>MQKLRVMAALFAAGLATTAAAQAGDRFAAFNSTTGTTLSGVYLAPAGTTAWGPNQTLSEHDHTLEPSERLRLKGITHGVYDVRLVDAAGHSCVKRGVDLTHETSFEIRESDLAGCR</sequence>
<protein>
    <submittedName>
        <fullName evidence="2">Uncharacterized protein</fullName>
    </submittedName>
</protein>
<gene>
    <name evidence="2" type="ORF">Asru_1128_02</name>
</gene>
<proteinExistence type="predicted"/>
<dbReference type="EMBL" id="BANB01001118">
    <property type="protein sequence ID" value="GAN78557.1"/>
    <property type="molecule type" value="Genomic_DNA"/>
</dbReference>
<keyword evidence="1" id="KW-0732">Signal</keyword>
<reference evidence="2 3" key="1">
    <citation type="submission" date="2012-11" db="EMBL/GenBank/DDBJ databases">
        <title>Whole genome sequence of Acidisphaera rubrifaciens HS-AP3.</title>
        <authorList>
            <person name="Azuma Y."/>
            <person name="Higashiura N."/>
            <person name="Hirakawa H."/>
            <person name="Matsushita K."/>
        </authorList>
    </citation>
    <scope>NUCLEOTIDE SEQUENCE [LARGE SCALE GENOMIC DNA]</scope>
    <source>
        <strain evidence="2 3">HS-AP3</strain>
    </source>
</reference>
<evidence type="ECO:0000313" key="2">
    <source>
        <dbReference type="EMBL" id="GAN78557.1"/>
    </source>
</evidence>
<comment type="caution">
    <text evidence="2">The sequence shown here is derived from an EMBL/GenBank/DDBJ whole genome shotgun (WGS) entry which is preliminary data.</text>
</comment>
<dbReference type="AlphaFoldDB" id="A0A0D6PA54"/>
<feature type="chain" id="PRO_5002310012" evidence="1">
    <location>
        <begin position="24"/>
        <end position="116"/>
    </location>
</feature>
<name>A0A0D6PA54_9PROT</name>
<dbReference type="Proteomes" id="UP000032680">
    <property type="component" value="Unassembled WGS sequence"/>
</dbReference>
<feature type="signal peptide" evidence="1">
    <location>
        <begin position="1"/>
        <end position="23"/>
    </location>
</feature>
<evidence type="ECO:0000313" key="3">
    <source>
        <dbReference type="Proteomes" id="UP000032680"/>
    </source>
</evidence>
<evidence type="ECO:0000256" key="1">
    <source>
        <dbReference type="SAM" id="SignalP"/>
    </source>
</evidence>
<accession>A0A0D6PA54</accession>
<keyword evidence="3" id="KW-1185">Reference proteome</keyword>
<organism evidence="2 3">
    <name type="scientific">Acidisphaera rubrifaciens HS-AP3</name>
    <dbReference type="NCBI Taxonomy" id="1231350"/>
    <lineage>
        <taxon>Bacteria</taxon>
        <taxon>Pseudomonadati</taxon>
        <taxon>Pseudomonadota</taxon>
        <taxon>Alphaproteobacteria</taxon>
        <taxon>Acetobacterales</taxon>
        <taxon>Acetobacteraceae</taxon>
        <taxon>Acidisphaera</taxon>
    </lineage>
</organism>